<dbReference type="EMBL" id="VFMO01000001">
    <property type="protein sequence ID" value="TQJ12811.1"/>
    <property type="molecule type" value="Genomic_DNA"/>
</dbReference>
<dbReference type="PANTHER" id="PTHR38037:SF1">
    <property type="entry name" value="ATP-DEPENDENT ZINC PROTEASE DOMAIN-CONTAINING PROTEIN-RELATED"/>
    <property type="match status" value="1"/>
</dbReference>
<dbReference type="AlphaFoldDB" id="A0A542EBW1"/>
<proteinExistence type="predicted"/>
<reference evidence="2 3" key="1">
    <citation type="submission" date="2019-06" db="EMBL/GenBank/DDBJ databases">
        <title>Sequencing the genomes of 1000 actinobacteria strains.</title>
        <authorList>
            <person name="Klenk H.-P."/>
        </authorList>
    </citation>
    <scope>NUCLEOTIDE SEQUENCE [LARGE SCALE GENOMIC DNA]</scope>
    <source>
        <strain evidence="2 3">DSM 19828</strain>
    </source>
</reference>
<dbReference type="Proteomes" id="UP000320806">
    <property type="component" value="Unassembled WGS sequence"/>
</dbReference>
<evidence type="ECO:0000313" key="3">
    <source>
        <dbReference type="Proteomes" id="UP000320806"/>
    </source>
</evidence>
<accession>A0A542EBW1</accession>
<keyword evidence="3" id="KW-1185">Reference proteome</keyword>
<comment type="caution">
    <text evidence="2">The sequence shown here is derived from an EMBL/GenBank/DDBJ whole genome shotgun (WGS) entry which is preliminary data.</text>
</comment>
<organism evidence="2 3">
    <name type="scientific">Yimella lutea</name>
    <dbReference type="NCBI Taxonomy" id="587872"/>
    <lineage>
        <taxon>Bacteria</taxon>
        <taxon>Bacillati</taxon>
        <taxon>Actinomycetota</taxon>
        <taxon>Actinomycetes</taxon>
        <taxon>Micrococcales</taxon>
        <taxon>Dermacoccaceae</taxon>
        <taxon>Yimella</taxon>
    </lineage>
</organism>
<gene>
    <name evidence="2" type="ORF">FB459_0176</name>
</gene>
<protein>
    <recommendedName>
        <fullName evidence="1">Retropepsin-like aspartic endopeptidase domain-containing protein</fullName>
    </recommendedName>
</protein>
<dbReference type="PANTHER" id="PTHR38037">
    <property type="entry name" value="ZN_PROTEASE DOMAIN-CONTAINING PROTEIN"/>
    <property type="match status" value="1"/>
</dbReference>
<dbReference type="InterPro" id="IPR021109">
    <property type="entry name" value="Peptidase_aspartic_dom_sf"/>
</dbReference>
<dbReference type="SUPFAM" id="SSF50630">
    <property type="entry name" value="Acid proteases"/>
    <property type="match status" value="1"/>
</dbReference>
<evidence type="ECO:0000313" key="2">
    <source>
        <dbReference type="EMBL" id="TQJ12811.1"/>
    </source>
</evidence>
<feature type="domain" description="Retropepsin-like aspartic endopeptidase" evidence="1">
    <location>
        <begin position="19"/>
        <end position="151"/>
    </location>
</feature>
<dbReference type="Gene3D" id="2.40.70.10">
    <property type="entry name" value="Acid Proteases"/>
    <property type="match status" value="1"/>
</dbReference>
<dbReference type="InterPro" id="IPR008503">
    <property type="entry name" value="Asp_endopeptidase"/>
</dbReference>
<name>A0A542EBW1_9MICO</name>
<dbReference type="Pfam" id="PF05618">
    <property type="entry name" value="Zn_protease"/>
    <property type="match status" value="1"/>
</dbReference>
<sequence length="167" mass="19087">MAPCHTVRVPAPSESNLTVGWREWVCLPDLGVDWVKAKLDTGARTSSIHAYEVQEFERDGVDWVRFDVRPWQKSTDDIVAAELPVHDRRDIRSSNGQIQRRIVVSTTLSIADRRIPAEFTLTDRDEMGFRMLVGREALRQGFLVDSGHSYYGGRPSLQTRRRNRGHA</sequence>
<evidence type="ECO:0000259" key="1">
    <source>
        <dbReference type="Pfam" id="PF05618"/>
    </source>
</evidence>